<evidence type="ECO:0000256" key="2">
    <source>
        <dbReference type="SAM" id="SignalP"/>
    </source>
</evidence>
<accession>A0A7S0DF12</accession>
<sequence>MRTSLWRIICLELVGVPINATLYIVEPAKKISYNFRSVFDTDEGEIRDCLPKRALNKQEMLDAWKSGLENKYKLPLHGNLSGLLRDEIKKAVSKEMEDNKIIGCLEAQEELQSFLAGWDDDNVSDVDRNALLYGMARIEIEKAIDRVIQIHRARYSRRKGNEVKDGGRVMSTYGGFVKLLKECRMDRFTYPVHTYEINTKLMFQKLDEASMVIKKGIRSIEPKYVALQRERELRQKYPFVMFIREEFTDGWEVVLNDFKRITVRYARRDSTRSLHFYEARVKVKHMEDRSLVPRGMRLLDRDDYEKVNDTLRQIMNALREKSKIHIFLEPTTHEYRKQMRRAMGVEDLFRRSLDLKAKGYFEEENEPGQSSLVNPNHTQTLTPPQP</sequence>
<feature type="compositionally biased region" description="Polar residues" evidence="1">
    <location>
        <begin position="367"/>
        <end position="386"/>
    </location>
</feature>
<gene>
    <name evidence="3" type="ORF">LAMO00422_LOCUS11789</name>
</gene>
<proteinExistence type="predicted"/>
<dbReference type="AlphaFoldDB" id="A0A7S0DF12"/>
<feature type="chain" id="PRO_5031565003" evidence="2">
    <location>
        <begin position="22"/>
        <end position="386"/>
    </location>
</feature>
<feature type="signal peptide" evidence="2">
    <location>
        <begin position="1"/>
        <end position="21"/>
    </location>
</feature>
<evidence type="ECO:0000313" key="3">
    <source>
        <dbReference type="EMBL" id="CAD8452849.1"/>
    </source>
</evidence>
<evidence type="ECO:0000256" key="1">
    <source>
        <dbReference type="SAM" id="MobiDB-lite"/>
    </source>
</evidence>
<keyword evidence="2" id="KW-0732">Signal</keyword>
<protein>
    <submittedName>
        <fullName evidence="3">Uncharacterized protein</fullName>
    </submittedName>
</protein>
<organism evidence="3">
    <name type="scientific">Amorphochlora amoebiformis</name>
    <dbReference type="NCBI Taxonomy" id="1561963"/>
    <lineage>
        <taxon>Eukaryota</taxon>
        <taxon>Sar</taxon>
        <taxon>Rhizaria</taxon>
        <taxon>Cercozoa</taxon>
        <taxon>Chlorarachniophyceae</taxon>
        <taxon>Amorphochlora</taxon>
    </lineage>
</organism>
<reference evidence="3" key="1">
    <citation type="submission" date="2021-01" db="EMBL/GenBank/DDBJ databases">
        <authorList>
            <person name="Corre E."/>
            <person name="Pelletier E."/>
            <person name="Niang G."/>
            <person name="Scheremetjew M."/>
            <person name="Finn R."/>
            <person name="Kale V."/>
            <person name="Holt S."/>
            <person name="Cochrane G."/>
            <person name="Meng A."/>
            <person name="Brown T."/>
            <person name="Cohen L."/>
        </authorList>
    </citation>
    <scope>NUCLEOTIDE SEQUENCE</scope>
    <source>
        <strain evidence="3">CCMP2058</strain>
    </source>
</reference>
<dbReference type="EMBL" id="HBEM01017232">
    <property type="protein sequence ID" value="CAD8452849.1"/>
    <property type="molecule type" value="Transcribed_RNA"/>
</dbReference>
<feature type="region of interest" description="Disordered" evidence="1">
    <location>
        <begin position="363"/>
        <end position="386"/>
    </location>
</feature>
<name>A0A7S0DF12_9EUKA</name>